<evidence type="ECO:0000256" key="3">
    <source>
        <dbReference type="PROSITE-ProRule" id="PRU00169"/>
    </source>
</evidence>
<dbReference type="SUPFAM" id="SSF52172">
    <property type="entry name" value="CheY-like"/>
    <property type="match status" value="1"/>
</dbReference>
<evidence type="ECO:0000259" key="4">
    <source>
        <dbReference type="PROSITE" id="PS50043"/>
    </source>
</evidence>
<evidence type="ECO:0000256" key="2">
    <source>
        <dbReference type="ARBA" id="ARBA00023125"/>
    </source>
</evidence>
<dbReference type="PRINTS" id="PR00038">
    <property type="entry name" value="HTHLUXR"/>
</dbReference>
<dbReference type="PROSITE" id="PS50110">
    <property type="entry name" value="RESPONSE_REGULATORY"/>
    <property type="match status" value="1"/>
</dbReference>
<dbReference type="Gene3D" id="1.10.10.10">
    <property type="entry name" value="Winged helix-like DNA-binding domain superfamily/Winged helix DNA-binding domain"/>
    <property type="match status" value="1"/>
</dbReference>
<feature type="domain" description="Response regulatory" evidence="5">
    <location>
        <begin position="13"/>
        <end position="130"/>
    </location>
</feature>
<dbReference type="PROSITE" id="PS50043">
    <property type="entry name" value="HTH_LUXR_2"/>
    <property type="match status" value="1"/>
</dbReference>
<feature type="modified residue" description="4-aspartylphosphate" evidence="3">
    <location>
        <position position="65"/>
    </location>
</feature>
<feature type="domain" description="HTH luxR-type" evidence="4">
    <location>
        <begin position="157"/>
        <end position="222"/>
    </location>
</feature>
<evidence type="ECO:0000259" key="5">
    <source>
        <dbReference type="PROSITE" id="PS50110"/>
    </source>
</evidence>
<evidence type="ECO:0000313" key="6">
    <source>
        <dbReference type="EMBL" id="WRQ86973.1"/>
    </source>
</evidence>
<dbReference type="SMART" id="SM00421">
    <property type="entry name" value="HTH_LUXR"/>
    <property type="match status" value="1"/>
</dbReference>
<proteinExistence type="predicted"/>
<dbReference type="InterPro" id="IPR036388">
    <property type="entry name" value="WH-like_DNA-bd_sf"/>
</dbReference>
<dbReference type="PANTHER" id="PTHR43214">
    <property type="entry name" value="TWO-COMPONENT RESPONSE REGULATOR"/>
    <property type="match status" value="1"/>
</dbReference>
<sequence>MSLSSQHSTGRVAVAVVEDDPHFRLFLESMLEASPRHRLVATAGSAVEALAWDPAVVTPHVLLVDVGLPDRSGAELVGELLARHEQALGLMLTAETDAAVVLQAVQSGANGYVLKGGREEDLLAAIDDALAGGAPMSPGIARKVLGLMRGGPTRKPEDARLAILTDRERDILERVAEGAVDKEIGDALGLSRSTVKNALLVIYQKWRVRSRTEAAVVFTRLREGNS</sequence>
<accession>A0ABZ1C6F8</accession>
<organism evidence="6 7">
    <name type="scientific">Actomonas aquatica</name>
    <dbReference type="NCBI Taxonomy" id="2866162"/>
    <lineage>
        <taxon>Bacteria</taxon>
        <taxon>Pseudomonadati</taxon>
        <taxon>Verrucomicrobiota</taxon>
        <taxon>Opitutia</taxon>
        <taxon>Opitutales</taxon>
        <taxon>Opitutaceae</taxon>
        <taxon>Actomonas</taxon>
    </lineage>
</organism>
<dbReference type="InterPro" id="IPR039420">
    <property type="entry name" value="WalR-like"/>
</dbReference>
<keyword evidence="2" id="KW-0238">DNA-binding</keyword>
<evidence type="ECO:0000256" key="1">
    <source>
        <dbReference type="ARBA" id="ARBA00022553"/>
    </source>
</evidence>
<gene>
    <name evidence="6" type="ORF">K1X11_019335</name>
</gene>
<keyword evidence="1 3" id="KW-0597">Phosphoprotein</keyword>
<dbReference type="InterPro" id="IPR011006">
    <property type="entry name" value="CheY-like_superfamily"/>
</dbReference>
<dbReference type="InterPro" id="IPR016032">
    <property type="entry name" value="Sig_transdc_resp-reg_C-effctor"/>
</dbReference>
<reference evidence="6 7" key="1">
    <citation type="submission" date="2021-08" db="EMBL/GenBank/DDBJ databases">
        <authorList>
            <person name="Zhang D."/>
            <person name="Zhang A."/>
            <person name="Wang L."/>
        </authorList>
    </citation>
    <scope>NUCLEOTIDE SEQUENCE [LARGE SCALE GENOMIC DNA]</scope>
    <source>
        <strain evidence="6 7">WL0086</strain>
    </source>
</reference>
<dbReference type="InterPro" id="IPR058245">
    <property type="entry name" value="NreC/VraR/RcsB-like_REC"/>
</dbReference>
<keyword evidence="7" id="KW-1185">Reference proteome</keyword>
<reference evidence="6 7" key="2">
    <citation type="submission" date="2023-12" db="EMBL/GenBank/DDBJ databases">
        <title>Description of an unclassified Opitutus bacterium of Verrucomicrobiota.</title>
        <authorList>
            <person name="Zhang D.-F."/>
        </authorList>
    </citation>
    <scope>NUCLEOTIDE SEQUENCE [LARGE SCALE GENOMIC DNA]</scope>
    <source>
        <strain evidence="6 7">WL0086</strain>
    </source>
</reference>
<dbReference type="InterPro" id="IPR001789">
    <property type="entry name" value="Sig_transdc_resp-reg_receiver"/>
</dbReference>
<dbReference type="CDD" id="cd06170">
    <property type="entry name" value="LuxR_C_like"/>
    <property type="match status" value="1"/>
</dbReference>
<dbReference type="CDD" id="cd17535">
    <property type="entry name" value="REC_NarL-like"/>
    <property type="match status" value="1"/>
</dbReference>
<dbReference type="Pfam" id="PF00196">
    <property type="entry name" value="GerE"/>
    <property type="match status" value="1"/>
</dbReference>
<name>A0ABZ1C6F8_9BACT</name>
<dbReference type="RefSeq" id="WP_221029610.1">
    <property type="nucleotide sequence ID" value="NZ_CP139781.1"/>
</dbReference>
<evidence type="ECO:0000313" key="7">
    <source>
        <dbReference type="Proteomes" id="UP000738431"/>
    </source>
</evidence>
<dbReference type="SUPFAM" id="SSF46894">
    <property type="entry name" value="C-terminal effector domain of the bipartite response regulators"/>
    <property type="match status" value="1"/>
</dbReference>
<protein>
    <submittedName>
        <fullName evidence="6">Response regulator transcription factor</fullName>
    </submittedName>
</protein>
<dbReference type="Proteomes" id="UP000738431">
    <property type="component" value="Chromosome"/>
</dbReference>
<dbReference type="SMART" id="SM00448">
    <property type="entry name" value="REC"/>
    <property type="match status" value="1"/>
</dbReference>
<dbReference type="Pfam" id="PF00072">
    <property type="entry name" value="Response_reg"/>
    <property type="match status" value="1"/>
</dbReference>
<dbReference type="InterPro" id="IPR000792">
    <property type="entry name" value="Tscrpt_reg_LuxR_C"/>
</dbReference>
<dbReference type="EMBL" id="CP139781">
    <property type="protein sequence ID" value="WRQ86973.1"/>
    <property type="molecule type" value="Genomic_DNA"/>
</dbReference>
<dbReference type="Gene3D" id="3.40.50.2300">
    <property type="match status" value="1"/>
</dbReference>